<feature type="compositionally biased region" description="Low complexity" evidence="1">
    <location>
        <begin position="504"/>
        <end position="520"/>
    </location>
</feature>
<feature type="compositionally biased region" description="Basic and acidic residues" evidence="1">
    <location>
        <begin position="650"/>
        <end position="659"/>
    </location>
</feature>
<feature type="compositionally biased region" description="Low complexity" evidence="1">
    <location>
        <begin position="560"/>
        <end position="592"/>
    </location>
</feature>
<evidence type="ECO:0000313" key="2">
    <source>
        <dbReference type="EMBL" id="LAC19583.1"/>
    </source>
</evidence>
<feature type="compositionally biased region" description="Polar residues" evidence="1">
    <location>
        <begin position="662"/>
        <end position="685"/>
    </location>
</feature>
<protein>
    <submittedName>
        <fullName evidence="2">SWI/SNF complex subunit SMARCC1-like isoform X2</fullName>
    </submittedName>
</protein>
<dbReference type="Gene3D" id="1.20.1270.60">
    <property type="entry name" value="Arfaptin homology (AH) domain/BAR domain"/>
    <property type="match status" value="1"/>
</dbReference>
<sequence length="824" mass="90159">MEKATKAIRRSGTKLRGLSSRHGNLQVLIGQLGDMRSSCKSFVAAQQTAADDLVRWSQDCDNRAIQDTVAYLTELSLLWTEVQKDFTGKLKEYRTQFELILEGERHVDQSRELYSVREQREIKCRKELTKSSSKGAGEEIKLMEERVIQAEKGKDLAYMEVVGRIRENEAVKLIRIRECLRKLSSSYVTLGEKCQSLFSAYHGVVCTLPNANEKDIHELRYTGSREASELVQRAKEQILYPDYESDLSRSNSAENMPAAKPALTVRLPVETTPDLPPKKGTNKHEEAAAKTTEASSTTPANTSTATTAVRHDPPPSYSSVVNVRDYNNGPVEGACGYTPAPIRDVNVSVLGGRSRSGAEYESGAYSRSGSVQESYPAYLNSTRFRGGSTVNHERATAPSGNVNVGDCPDVDLRNRSRDPHRGGLSRSISERRVLSENRYSLHPVLRHENNLTRHSSNYADYSDMSLTESQRMSLRLQKPPKKLSLKSLSFAGSTISGFLGLNGSNSYNSSRAQTSKSSSSDYETYEFPEIIQQSSSNNRYKNNYSAIHGVLPEELDRYSSENNGRSSSAQSSSGSSNSSCSSGSSTSINISNEKSRALSAKFGIGGPREELSPPANVRMSSNVIKQPDLTKQSTARSTRSTKKSPAPGKYDLKASDKRTLNAVESTKTNSGSATADNNLNNTSKNIGVENPHKSNAELTRDLIDLNMSAEENANVKDLRSSRNLTSANLQAITTNNSVSVFSPTKQDDHSITSNGNDLSKNINAKNSNSTKVSSSEMGSVISSHLDGDLSSLAKARGKALKTNPFYDYSNSDDSEASNSAGYDR</sequence>
<feature type="region of interest" description="Disordered" evidence="1">
    <location>
        <begin position="740"/>
        <end position="775"/>
    </location>
</feature>
<dbReference type="InterPro" id="IPR027267">
    <property type="entry name" value="AH/BAR_dom_sf"/>
</dbReference>
<organism evidence="2">
    <name type="scientific">Hirondellea gigas</name>
    <dbReference type="NCBI Taxonomy" id="1518452"/>
    <lineage>
        <taxon>Eukaryota</taxon>
        <taxon>Metazoa</taxon>
        <taxon>Ecdysozoa</taxon>
        <taxon>Arthropoda</taxon>
        <taxon>Crustacea</taxon>
        <taxon>Multicrustacea</taxon>
        <taxon>Malacostraca</taxon>
        <taxon>Eumalacostraca</taxon>
        <taxon>Peracarida</taxon>
        <taxon>Amphipoda</taxon>
        <taxon>Amphilochidea</taxon>
        <taxon>Lysianassida</taxon>
        <taxon>Lysianassidira</taxon>
        <taxon>Lysianassoidea</taxon>
        <taxon>Lysianassidae</taxon>
        <taxon>Hirondellea</taxon>
    </lineage>
</organism>
<reference evidence="2" key="1">
    <citation type="submission" date="2017-11" db="EMBL/GenBank/DDBJ databases">
        <title>The sensing device of the deep-sea amphipod.</title>
        <authorList>
            <person name="Kobayashi H."/>
            <person name="Nagahama T."/>
            <person name="Arai W."/>
            <person name="Sasagawa Y."/>
            <person name="Umeda M."/>
            <person name="Hayashi T."/>
            <person name="Nikaido I."/>
            <person name="Watanabe H."/>
            <person name="Oguri K."/>
            <person name="Kitazato H."/>
            <person name="Fujioka K."/>
            <person name="Kido Y."/>
            <person name="Takami H."/>
        </authorList>
    </citation>
    <scope>NUCLEOTIDE SEQUENCE</scope>
    <source>
        <tissue evidence="2">Whole body</tissue>
    </source>
</reference>
<feature type="compositionally biased region" description="Polar residues" evidence="1">
    <location>
        <begin position="751"/>
        <end position="772"/>
    </location>
</feature>
<feature type="compositionally biased region" description="Basic and acidic residues" evidence="1">
    <location>
        <begin position="410"/>
        <end position="421"/>
    </location>
</feature>
<feature type="region of interest" description="Disordered" evidence="1">
    <location>
        <begin position="504"/>
        <end position="523"/>
    </location>
</feature>
<feature type="compositionally biased region" description="Low complexity" evidence="1">
    <location>
        <begin position="289"/>
        <end position="308"/>
    </location>
</feature>
<dbReference type="AlphaFoldDB" id="A0A6A7FN82"/>
<name>A0A6A7FN82_9CRUS</name>
<feature type="region of interest" description="Disordered" evidence="1">
    <location>
        <begin position="557"/>
        <end position="693"/>
    </location>
</feature>
<feature type="region of interest" description="Disordered" evidence="1">
    <location>
        <begin position="389"/>
        <end position="429"/>
    </location>
</feature>
<evidence type="ECO:0000256" key="1">
    <source>
        <dbReference type="SAM" id="MobiDB-lite"/>
    </source>
</evidence>
<feature type="region of interest" description="Disordered" evidence="1">
    <location>
        <begin position="246"/>
        <end position="316"/>
    </location>
</feature>
<feature type="region of interest" description="Disordered" evidence="1">
    <location>
        <begin position="803"/>
        <end position="824"/>
    </location>
</feature>
<accession>A0A6A7FN82</accession>
<dbReference type="EMBL" id="IACT01000141">
    <property type="protein sequence ID" value="LAC19583.1"/>
    <property type="molecule type" value="mRNA"/>
</dbReference>
<proteinExistence type="evidence at transcript level"/>